<keyword evidence="8 12" id="KW-0378">Hydrolase</keyword>
<dbReference type="Pfam" id="PF00561">
    <property type="entry name" value="Abhydrolase_1"/>
    <property type="match status" value="1"/>
</dbReference>
<keyword evidence="7" id="KW-0645">Protease</keyword>
<dbReference type="RefSeq" id="WP_358477458.1">
    <property type="nucleotide sequence ID" value="NZ_JBEZAE010000037.1"/>
</dbReference>
<dbReference type="GO" id="GO:0016787">
    <property type="term" value="F:hydrolase activity"/>
    <property type="evidence" value="ECO:0007669"/>
    <property type="project" value="UniProtKB-KW"/>
</dbReference>
<sequence length="389" mass="40730">MHPETAPYDQGLLDVGDGNLMHWEVSGNPAGRPALVVHGGPGSGSSPHNRRYFDPEAYRLVLFDQRGCGRSTPHASDPAADMSVNTTAHLVADMERLREHLGIEQWLLYGGSWGSTLILAYAEAYPERVTGIVLAAVTTTRRSEIAWLYEGAGRFFPEAHERFRAGAGAAADPTEAGPAADPTGAGPAKAPAEAGPAADQPPSGPATDLRPAGPAADPDRAGGAQGLVAAYSALLDHPDRAVREKAAADWCAWEDAVLSMEGKGTPYTDRVDDTRLGFVRICSHYFAHGAWLAEGALLRDAHRLTGIPGVLIQGRLDMAGPPATAWELSRAWPGAELHVVEDAGHLGGLRTGELILAAMDRFAKGSPLLGRSPEPGRTSPPGAGPGPAG</sequence>
<evidence type="ECO:0000256" key="1">
    <source>
        <dbReference type="ARBA" id="ARBA00001585"/>
    </source>
</evidence>
<evidence type="ECO:0000256" key="6">
    <source>
        <dbReference type="ARBA" id="ARBA00022490"/>
    </source>
</evidence>
<dbReference type="InterPro" id="IPR005944">
    <property type="entry name" value="Pro_iminopeptidase"/>
</dbReference>
<organism evidence="12 13">
    <name type="scientific">Streptomyces narbonensis</name>
    <dbReference type="NCBI Taxonomy" id="67333"/>
    <lineage>
        <taxon>Bacteria</taxon>
        <taxon>Bacillati</taxon>
        <taxon>Actinomycetota</taxon>
        <taxon>Actinomycetes</taxon>
        <taxon>Kitasatosporales</taxon>
        <taxon>Streptomycetaceae</taxon>
        <taxon>Streptomyces</taxon>
    </lineage>
</organism>
<feature type="compositionally biased region" description="Low complexity" evidence="10">
    <location>
        <begin position="166"/>
        <end position="198"/>
    </location>
</feature>
<feature type="region of interest" description="Disordered" evidence="10">
    <location>
        <begin position="166"/>
        <end position="221"/>
    </location>
</feature>
<dbReference type="InterPro" id="IPR002410">
    <property type="entry name" value="Peptidase_S33"/>
</dbReference>
<protein>
    <recommendedName>
        <fullName evidence="4">prolyl aminopeptidase</fullName>
        <ecNumber evidence="4">3.4.11.5</ecNumber>
    </recommendedName>
    <alternativeName>
        <fullName evidence="9">Prolyl aminopeptidase</fullName>
    </alternativeName>
</protein>
<evidence type="ECO:0000256" key="4">
    <source>
        <dbReference type="ARBA" id="ARBA00012568"/>
    </source>
</evidence>
<dbReference type="PANTHER" id="PTHR43722">
    <property type="entry name" value="PROLINE IMINOPEPTIDASE"/>
    <property type="match status" value="1"/>
</dbReference>
<evidence type="ECO:0000256" key="7">
    <source>
        <dbReference type="ARBA" id="ARBA00022670"/>
    </source>
</evidence>
<dbReference type="PRINTS" id="PR00111">
    <property type="entry name" value="ABHYDROLASE"/>
</dbReference>
<comment type="subcellular location">
    <subcellularLocation>
        <location evidence="2">Cytoplasm</location>
    </subcellularLocation>
</comment>
<accession>A0ABV3CMP8</accession>
<dbReference type="PRINTS" id="PR00793">
    <property type="entry name" value="PROAMNOPTASE"/>
</dbReference>
<dbReference type="InterPro" id="IPR029058">
    <property type="entry name" value="AB_hydrolase_fold"/>
</dbReference>
<evidence type="ECO:0000256" key="3">
    <source>
        <dbReference type="ARBA" id="ARBA00010088"/>
    </source>
</evidence>
<gene>
    <name evidence="12" type="ORF">AB0A88_35325</name>
</gene>
<comment type="catalytic activity">
    <reaction evidence="1">
        <text>Release of N-terminal proline from a peptide.</text>
        <dbReference type="EC" id="3.4.11.5"/>
    </reaction>
</comment>
<evidence type="ECO:0000256" key="10">
    <source>
        <dbReference type="SAM" id="MobiDB-lite"/>
    </source>
</evidence>
<evidence type="ECO:0000256" key="9">
    <source>
        <dbReference type="ARBA" id="ARBA00029605"/>
    </source>
</evidence>
<keyword evidence="6" id="KW-0963">Cytoplasm</keyword>
<reference evidence="12 13" key="1">
    <citation type="submission" date="2024-06" db="EMBL/GenBank/DDBJ databases">
        <title>The Natural Products Discovery Center: Release of the First 8490 Sequenced Strains for Exploring Actinobacteria Biosynthetic Diversity.</title>
        <authorList>
            <person name="Kalkreuter E."/>
            <person name="Kautsar S.A."/>
            <person name="Yang D."/>
            <person name="Bader C.D."/>
            <person name="Teijaro C.N."/>
            <person name="Fluegel L."/>
            <person name="Davis C.M."/>
            <person name="Simpson J.R."/>
            <person name="Lauterbach L."/>
            <person name="Steele A.D."/>
            <person name="Gui C."/>
            <person name="Meng S."/>
            <person name="Li G."/>
            <person name="Viehrig K."/>
            <person name="Ye F."/>
            <person name="Su P."/>
            <person name="Kiefer A.F."/>
            <person name="Nichols A."/>
            <person name="Cepeda A.J."/>
            <person name="Yan W."/>
            <person name="Fan B."/>
            <person name="Jiang Y."/>
            <person name="Adhikari A."/>
            <person name="Zheng C.-J."/>
            <person name="Schuster L."/>
            <person name="Cowan T.M."/>
            <person name="Smanski M.J."/>
            <person name="Chevrette M.G."/>
            <person name="De Carvalho L.P.S."/>
            <person name="Shen B."/>
        </authorList>
    </citation>
    <scope>NUCLEOTIDE SEQUENCE [LARGE SCALE GENOMIC DNA]</scope>
    <source>
        <strain evidence="12 13">NPDC045974</strain>
    </source>
</reference>
<proteinExistence type="inferred from homology"/>
<dbReference type="Gene3D" id="3.40.50.1820">
    <property type="entry name" value="alpha/beta hydrolase"/>
    <property type="match status" value="1"/>
</dbReference>
<evidence type="ECO:0000256" key="5">
    <source>
        <dbReference type="ARBA" id="ARBA00022438"/>
    </source>
</evidence>
<evidence type="ECO:0000313" key="13">
    <source>
        <dbReference type="Proteomes" id="UP001551329"/>
    </source>
</evidence>
<feature type="domain" description="AB hydrolase-1" evidence="11">
    <location>
        <begin position="35"/>
        <end position="171"/>
    </location>
</feature>
<dbReference type="SUPFAM" id="SSF53474">
    <property type="entry name" value="alpha/beta-Hydrolases"/>
    <property type="match status" value="1"/>
</dbReference>
<dbReference type="EMBL" id="JBEZAE010000037">
    <property type="protein sequence ID" value="MEU7075360.1"/>
    <property type="molecule type" value="Genomic_DNA"/>
</dbReference>
<dbReference type="PANTHER" id="PTHR43722:SF1">
    <property type="entry name" value="PROLINE IMINOPEPTIDASE"/>
    <property type="match status" value="1"/>
</dbReference>
<keyword evidence="13" id="KW-1185">Reference proteome</keyword>
<comment type="similarity">
    <text evidence="3">Belongs to the peptidase S33 family.</text>
</comment>
<dbReference type="Proteomes" id="UP001551329">
    <property type="component" value="Unassembled WGS sequence"/>
</dbReference>
<dbReference type="InterPro" id="IPR000073">
    <property type="entry name" value="AB_hydrolase_1"/>
</dbReference>
<evidence type="ECO:0000313" key="12">
    <source>
        <dbReference type="EMBL" id="MEU7075360.1"/>
    </source>
</evidence>
<dbReference type="EC" id="3.4.11.5" evidence="4"/>
<evidence type="ECO:0000259" key="11">
    <source>
        <dbReference type="Pfam" id="PF00561"/>
    </source>
</evidence>
<evidence type="ECO:0000256" key="2">
    <source>
        <dbReference type="ARBA" id="ARBA00004496"/>
    </source>
</evidence>
<keyword evidence="5" id="KW-0031">Aminopeptidase</keyword>
<name>A0ABV3CMP8_9ACTN</name>
<comment type="caution">
    <text evidence="12">The sequence shown here is derived from an EMBL/GenBank/DDBJ whole genome shotgun (WGS) entry which is preliminary data.</text>
</comment>
<evidence type="ECO:0000256" key="8">
    <source>
        <dbReference type="ARBA" id="ARBA00022801"/>
    </source>
</evidence>
<feature type="region of interest" description="Disordered" evidence="10">
    <location>
        <begin position="366"/>
        <end position="389"/>
    </location>
</feature>